<dbReference type="GO" id="GO:0010508">
    <property type="term" value="P:positive regulation of autophagy"/>
    <property type="evidence" value="ECO:0007669"/>
    <property type="project" value="TreeGrafter"/>
</dbReference>
<dbReference type="InterPro" id="IPR009348">
    <property type="entry name" value="NPR2-like"/>
</dbReference>
<feature type="compositionally biased region" description="Basic and acidic residues" evidence="2">
    <location>
        <begin position="700"/>
        <end position="714"/>
    </location>
</feature>
<dbReference type="GO" id="GO:0005774">
    <property type="term" value="C:vacuolar membrane"/>
    <property type="evidence" value="ECO:0007669"/>
    <property type="project" value="TreeGrafter"/>
</dbReference>
<dbReference type="PANTHER" id="PTHR12991:SF10">
    <property type="entry name" value="GATOR COMPLEX PROTEIN NPRL2"/>
    <property type="match status" value="1"/>
</dbReference>
<dbReference type="AlphaFoldDB" id="A0A1Q5UJ75"/>
<proteinExistence type="inferred from homology"/>
<dbReference type="STRING" id="1316194.A0A1Q5UJ75"/>
<organism evidence="3 4">
    <name type="scientific">Penicillium subrubescens</name>
    <dbReference type="NCBI Taxonomy" id="1316194"/>
    <lineage>
        <taxon>Eukaryota</taxon>
        <taxon>Fungi</taxon>
        <taxon>Dikarya</taxon>
        <taxon>Ascomycota</taxon>
        <taxon>Pezizomycotina</taxon>
        <taxon>Eurotiomycetes</taxon>
        <taxon>Eurotiomycetidae</taxon>
        <taxon>Eurotiales</taxon>
        <taxon>Aspergillaceae</taxon>
        <taxon>Penicillium</taxon>
    </lineage>
</organism>
<dbReference type="PANTHER" id="PTHR12991">
    <property type="entry name" value="NITROGEN PERMEASE REGULATOR 2/TUMOR SUPPRESSOR CANDIDATE 4"/>
    <property type="match status" value="1"/>
</dbReference>
<gene>
    <name evidence="3" type="ORF">PENSUB_1900</name>
</gene>
<feature type="compositionally biased region" description="Polar residues" evidence="2">
    <location>
        <begin position="665"/>
        <end position="692"/>
    </location>
</feature>
<evidence type="ECO:0000313" key="4">
    <source>
        <dbReference type="Proteomes" id="UP000186955"/>
    </source>
</evidence>
<evidence type="ECO:0000256" key="1">
    <source>
        <dbReference type="ARBA" id="ARBA00008433"/>
    </source>
</evidence>
<dbReference type="GO" id="GO:0005096">
    <property type="term" value="F:GTPase activator activity"/>
    <property type="evidence" value="ECO:0007669"/>
    <property type="project" value="TreeGrafter"/>
</dbReference>
<comment type="similarity">
    <text evidence="1">Belongs to the NPR2 family.</text>
</comment>
<dbReference type="Proteomes" id="UP000186955">
    <property type="component" value="Unassembled WGS sequence"/>
</dbReference>
<dbReference type="GO" id="GO:1990130">
    <property type="term" value="C:GATOR1 complex"/>
    <property type="evidence" value="ECO:0007669"/>
    <property type="project" value="TreeGrafter"/>
</dbReference>
<protein>
    <submittedName>
        <fullName evidence="3">Nitrogen permease regulator 2-like protein</fullName>
    </submittedName>
</protein>
<feature type="region of interest" description="Disordered" evidence="2">
    <location>
        <begin position="255"/>
        <end position="276"/>
    </location>
</feature>
<feature type="compositionally biased region" description="Low complexity" evidence="2">
    <location>
        <begin position="256"/>
        <end position="268"/>
    </location>
</feature>
<reference evidence="3 4" key="1">
    <citation type="submission" date="2016-10" db="EMBL/GenBank/DDBJ databases">
        <title>Genome sequence of the ascomycete fungus Penicillium subrubescens.</title>
        <authorList>
            <person name="De Vries R.P."/>
            <person name="Peng M."/>
            <person name="Dilokpimol A."/>
            <person name="Hilden K."/>
            <person name="Makela M.R."/>
            <person name="Grigoriev I."/>
            <person name="Riley R."/>
            <person name="Granchi Z."/>
        </authorList>
    </citation>
    <scope>NUCLEOTIDE SEQUENCE [LARGE SCALE GENOMIC DNA]</scope>
    <source>
        <strain evidence="3 4">CBS 132785</strain>
    </source>
</reference>
<comment type="caution">
    <text evidence="3">The sequence shown here is derived from an EMBL/GenBank/DDBJ whole genome shotgun (WGS) entry which is preliminary data.</text>
</comment>
<evidence type="ECO:0000313" key="3">
    <source>
        <dbReference type="EMBL" id="OKP12534.1"/>
    </source>
</evidence>
<name>A0A1Q5UJ75_9EURO</name>
<dbReference type="GO" id="GO:1904262">
    <property type="term" value="P:negative regulation of TORC1 signaling"/>
    <property type="evidence" value="ECO:0007669"/>
    <property type="project" value="TreeGrafter"/>
</dbReference>
<feature type="region of interest" description="Disordered" evidence="2">
    <location>
        <begin position="659"/>
        <end position="740"/>
    </location>
</feature>
<dbReference type="Pfam" id="PF06218">
    <property type="entry name" value="NPR2"/>
    <property type="match status" value="2"/>
</dbReference>
<evidence type="ECO:0000256" key="2">
    <source>
        <dbReference type="SAM" id="MobiDB-lite"/>
    </source>
</evidence>
<feature type="region of interest" description="Disordered" evidence="2">
    <location>
        <begin position="530"/>
        <end position="556"/>
    </location>
</feature>
<keyword evidence="4" id="KW-1185">Reference proteome</keyword>
<accession>A0A1Q5UJ75</accession>
<dbReference type="EMBL" id="MNBE01000205">
    <property type="protein sequence ID" value="OKP12534.1"/>
    <property type="molecule type" value="Genomic_DNA"/>
</dbReference>
<sequence length="786" mass="86889">MRKPSLTGIVYETLFPRQRSTDPGSFASHITRNLVPEVRIETNAFYGPLDCIEAQYPGLDYAYAPHRLRLGRFPWHRRLFRAFDELKLTEEEISGICCWEGTKSARQRYEMEEGITVRDTTGDTTRVATPTPPPAVRIHPDFYTLTEESEEDEEDYFDMMVETGSDDTVRASSSRTSSALADYRPSFGEDEYSDEEVESCGLALNNRLLAATAARAQGANVPVDADYEQWLKDANERGGYDWMVAAIRANQPLNNPEAAISSPSSPIVDDSEPRDQASEVDEAIRSASLAAAMRAAESRYPLRYPDPPEITDFTHMATPRRSPNWRQFPAEDDTDCPKVVHQVPDGAIVPSSTAPAQPLFLTFSDVSFFVIPRQELCGNLLQVCTNGYRILGYPICMKSDRYSRNEFIFNFCIVLAEEEDFSQYKSVVQKLADLMHALEEQNGFLSRDFSKTGEGKVYSLCEMLMEDLNNYCECMIPIAIYAPTAQFSLTIGSDEAMQLECARYVNTRFAPHRPIGPHTPLPPQIVPVAAATSGGSTGGAGPLSSPLTDPAPSLSRDESRFDAEEIWPLLGDPEDVPHSGRKVPDIPENNSIPAGQGPRVVDGVGIVELYAALKQGQSVKQWYSQHNRELANIDIRRFITFGVIKGFLYRVHKYACATGQPAPTPRSSSVAPITASAGPSSRATTGNNTPYAASSVGEDAPIHARRDGSRERAASFHSGSRGGIGSGSAPSGVFEDEEDEIDDRTLSKFLDGTHSFDQICTELEISERELTVRLKRYPGEVLILHR</sequence>